<organism evidence="5 6">
    <name type="scientific">Kwoniella newhampshirensis</name>
    <dbReference type="NCBI Taxonomy" id="1651941"/>
    <lineage>
        <taxon>Eukaryota</taxon>
        <taxon>Fungi</taxon>
        <taxon>Dikarya</taxon>
        <taxon>Basidiomycota</taxon>
        <taxon>Agaricomycotina</taxon>
        <taxon>Tremellomycetes</taxon>
        <taxon>Tremellales</taxon>
        <taxon>Cryptococcaceae</taxon>
        <taxon>Kwoniella</taxon>
    </lineage>
</organism>
<protein>
    <recommendedName>
        <fullName evidence="4">RRM domain-containing protein</fullName>
    </recommendedName>
</protein>
<dbReference type="Gene3D" id="3.30.70.330">
    <property type="match status" value="2"/>
</dbReference>
<feature type="compositionally biased region" description="Polar residues" evidence="3">
    <location>
        <begin position="1"/>
        <end position="23"/>
    </location>
</feature>
<sequence length="891" mass="92984">MSSLLEISALQDQVSSQGGSSIAGSERGISPITHPSAPEMSQSLSASRTPTSAEIDAVIAAAIANAPPPPPPPADFVADMNRSTTPLMTNLLPAAVGVDGRVNLFLPYRVRWQDLKDLFRKAGTVLRADVSLGPDNRSRGYGTVLMGSREDAARAIDRYNGYTWQTRTLEVRPDRLPPEYEPQSHQAHQNAPRPPMYNFHNLSGNGHPLFPLPGHLTPQGGPGWLPGQVPGQRPFSGQGGHHGIFTGLSPGCAPMSVSGSSPLPGGQSPSSIFGSVPPPLSVQNTGGPLYPQLAASPLAGSLTAGAELAPLHGVSTGRHDSDTPLSHPISPDPNLPLQGTSPPISSNISRPPSDHGKLPSNASPSKDSDGLTGRAPPPGTLGPLPPPLFAGVKAVISPPNAGETVASVAGAGDGAISPPKVQGPLIASMEGLSHQSMGLGPPNTLHDRVIFVSNLPLSMQWQDLKDLLRPAGTIIRADVATDYNGRPRGFGTALFAIEADAARAVEMFNNREIGGFRIRAHLERDSHPEQMQRPNGIGQESRGFTPPPQADLNGSAPYPGQTLHTEFNRGFVPHDTSSTPTNGSSPGETSPVAKLPWSLNTSLLQQTPVRASPGTPNFRQHRHPGPISMPSFSAIDQGNPTSPFQSRALPPMTPSMPGFVFNAYPETPPIHPHFMSPGIGPFSPGIPVTSPTGFQYNPFLNPAPGAPVNRFPQQQQPQGGSAALATPSTQAFPSGQNAIHQYAGPPGQPLNISQTLAQGQSQGGQEYFPNVLSQSSAPDTPTPKIPSRAPAAYPLNAKDRLAPTAPAIPPPSGNGVGVEHELVNLASSLSLSEMQNSGGGTKTPESPGEMRRSVSGSIVKEPAGGSLSGGRASMDEQRLGDWERKIGTGGR</sequence>
<feature type="compositionally biased region" description="Polar residues" evidence="3">
    <location>
        <begin position="39"/>
        <end position="49"/>
    </location>
</feature>
<evidence type="ECO:0000313" key="5">
    <source>
        <dbReference type="EMBL" id="KAK8844608.1"/>
    </source>
</evidence>
<feature type="region of interest" description="Disordered" evidence="3">
    <location>
        <begin position="525"/>
        <end position="594"/>
    </location>
</feature>
<evidence type="ECO:0000259" key="4">
    <source>
        <dbReference type="PROSITE" id="PS50102"/>
    </source>
</evidence>
<dbReference type="FunFam" id="3.30.70.330:FF:000145">
    <property type="entry name" value="Putative RNP domain-containing protein"/>
    <property type="match status" value="1"/>
</dbReference>
<dbReference type="SMART" id="SM00360">
    <property type="entry name" value="RRM"/>
    <property type="match status" value="2"/>
</dbReference>
<feature type="compositionally biased region" description="Basic and acidic residues" evidence="3">
    <location>
        <begin position="873"/>
        <end position="891"/>
    </location>
</feature>
<feature type="compositionally biased region" description="Low complexity" evidence="3">
    <location>
        <begin position="341"/>
        <end position="351"/>
    </location>
</feature>
<dbReference type="SUPFAM" id="SSF54928">
    <property type="entry name" value="RNA-binding domain, RBD"/>
    <property type="match status" value="2"/>
</dbReference>
<dbReference type="InterPro" id="IPR035979">
    <property type="entry name" value="RBD_domain_sf"/>
</dbReference>
<keyword evidence="6" id="KW-1185">Reference proteome</keyword>
<dbReference type="AlphaFoldDB" id="A0AAW0YU86"/>
<proteinExistence type="predicted"/>
<dbReference type="GO" id="GO:0005634">
    <property type="term" value="C:nucleus"/>
    <property type="evidence" value="ECO:0007669"/>
    <property type="project" value="TreeGrafter"/>
</dbReference>
<dbReference type="PANTHER" id="PTHR23003">
    <property type="entry name" value="RNA RECOGNITION MOTIF RRM DOMAIN CONTAINING PROTEIN"/>
    <property type="match status" value="1"/>
</dbReference>
<feature type="domain" description="RRM" evidence="4">
    <location>
        <begin position="106"/>
        <end position="176"/>
    </location>
</feature>
<feature type="compositionally biased region" description="Polar residues" evidence="3">
    <location>
        <begin position="750"/>
        <end position="764"/>
    </location>
</feature>
<dbReference type="GeneID" id="92183713"/>
<feature type="region of interest" description="Disordered" evidence="3">
    <location>
        <begin position="831"/>
        <end position="891"/>
    </location>
</feature>
<dbReference type="KEGG" id="kne:92183713"/>
<dbReference type="GO" id="GO:0005737">
    <property type="term" value="C:cytoplasm"/>
    <property type="evidence" value="ECO:0007669"/>
    <property type="project" value="TreeGrafter"/>
</dbReference>
<feature type="compositionally biased region" description="Low complexity" evidence="3">
    <location>
        <begin position="576"/>
        <end position="591"/>
    </location>
</feature>
<dbReference type="FunFam" id="3.30.70.330:FF:000742">
    <property type="entry name" value="Telomere maintenance protein, putative"/>
    <property type="match status" value="1"/>
</dbReference>
<dbReference type="InterPro" id="IPR050374">
    <property type="entry name" value="RRT5_SRSF_SR"/>
</dbReference>
<reference evidence="5 6" key="1">
    <citation type="journal article" date="2024" name="bioRxiv">
        <title>Comparative genomics of Cryptococcus and Kwoniella reveals pathogenesis evolution and contrasting karyotype dynamics via intercentromeric recombination or chromosome fusion.</title>
        <authorList>
            <person name="Coelho M.A."/>
            <person name="David-Palma M."/>
            <person name="Shea T."/>
            <person name="Bowers K."/>
            <person name="McGinley-Smith S."/>
            <person name="Mohammad A.W."/>
            <person name="Gnirke A."/>
            <person name="Yurkov A.M."/>
            <person name="Nowrousian M."/>
            <person name="Sun S."/>
            <person name="Cuomo C.A."/>
            <person name="Heitman J."/>
        </authorList>
    </citation>
    <scope>NUCLEOTIDE SEQUENCE [LARGE SCALE GENOMIC DNA]</scope>
    <source>
        <strain evidence="5 6">CBS 13917</strain>
    </source>
</reference>
<dbReference type="GO" id="GO:0003729">
    <property type="term" value="F:mRNA binding"/>
    <property type="evidence" value="ECO:0007669"/>
    <property type="project" value="TreeGrafter"/>
</dbReference>
<accession>A0AAW0YU86</accession>
<feature type="domain" description="RRM" evidence="4">
    <location>
        <begin position="448"/>
        <end position="525"/>
    </location>
</feature>
<dbReference type="Pfam" id="PF00076">
    <property type="entry name" value="RRM_1"/>
    <property type="match status" value="2"/>
</dbReference>
<evidence type="ECO:0000256" key="3">
    <source>
        <dbReference type="SAM" id="MobiDB-lite"/>
    </source>
</evidence>
<evidence type="ECO:0000313" key="6">
    <source>
        <dbReference type="Proteomes" id="UP001388673"/>
    </source>
</evidence>
<feature type="region of interest" description="Disordered" evidence="3">
    <location>
        <begin position="744"/>
        <end position="785"/>
    </location>
</feature>
<gene>
    <name evidence="5" type="ORF">IAR55_006455</name>
</gene>
<dbReference type="InterPro" id="IPR000504">
    <property type="entry name" value="RRM_dom"/>
</dbReference>
<dbReference type="GO" id="GO:1990904">
    <property type="term" value="C:ribonucleoprotein complex"/>
    <property type="evidence" value="ECO:0007669"/>
    <property type="project" value="TreeGrafter"/>
</dbReference>
<dbReference type="RefSeq" id="XP_066799832.1">
    <property type="nucleotide sequence ID" value="XM_066949538.1"/>
</dbReference>
<dbReference type="Proteomes" id="UP001388673">
    <property type="component" value="Unassembled WGS sequence"/>
</dbReference>
<evidence type="ECO:0000256" key="2">
    <source>
        <dbReference type="PROSITE-ProRule" id="PRU00176"/>
    </source>
</evidence>
<dbReference type="InterPro" id="IPR012677">
    <property type="entry name" value="Nucleotide-bd_a/b_plait_sf"/>
</dbReference>
<feature type="region of interest" description="Disordered" evidence="3">
    <location>
        <begin position="312"/>
        <end position="386"/>
    </location>
</feature>
<dbReference type="PROSITE" id="PS50102">
    <property type="entry name" value="RRM"/>
    <property type="match status" value="2"/>
</dbReference>
<dbReference type="PANTHER" id="PTHR23003:SF64">
    <property type="entry name" value="RRM DOMAIN-CONTAINING PROTEIN"/>
    <property type="match status" value="1"/>
</dbReference>
<feature type="region of interest" description="Disordered" evidence="3">
    <location>
        <begin position="1"/>
        <end position="49"/>
    </location>
</feature>
<keyword evidence="1 2" id="KW-0694">RNA-binding</keyword>
<comment type="caution">
    <text evidence="5">The sequence shown here is derived from an EMBL/GenBank/DDBJ whole genome shotgun (WGS) entry which is preliminary data.</text>
</comment>
<evidence type="ECO:0000256" key="1">
    <source>
        <dbReference type="ARBA" id="ARBA00022884"/>
    </source>
</evidence>
<name>A0AAW0YU86_9TREE</name>
<feature type="compositionally biased region" description="Low complexity" evidence="3">
    <location>
        <begin position="256"/>
        <end position="271"/>
    </location>
</feature>
<feature type="compositionally biased region" description="Pro residues" evidence="3">
    <location>
        <begin position="375"/>
        <end position="386"/>
    </location>
</feature>
<feature type="region of interest" description="Disordered" evidence="3">
    <location>
        <begin position="256"/>
        <end position="288"/>
    </location>
</feature>
<dbReference type="EMBL" id="JBCAWK010000013">
    <property type="protein sequence ID" value="KAK8844608.1"/>
    <property type="molecule type" value="Genomic_DNA"/>
</dbReference>